<evidence type="ECO:0000256" key="3">
    <source>
        <dbReference type="ARBA" id="ARBA00022723"/>
    </source>
</evidence>
<dbReference type="PROSITE" id="PS00611">
    <property type="entry name" value="HISOL_DEHYDROGENASE"/>
    <property type="match status" value="1"/>
</dbReference>
<dbReference type="Gene3D" id="3.40.50.1980">
    <property type="entry name" value="Nitrogenase molybdenum iron protein domain"/>
    <property type="match status" value="2"/>
</dbReference>
<comment type="caution">
    <text evidence="12">The sequence shown here is derived from an EMBL/GenBank/DDBJ whole genome shotgun (WGS) entry which is preliminary data.</text>
</comment>
<dbReference type="NCBIfam" id="TIGR00069">
    <property type="entry name" value="hisD"/>
    <property type="match status" value="1"/>
</dbReference>
<keyword evidence="5 6" id="KW-0560">Oxidoreductase</keyword>
<keyword evidence="6" id="KW-0368">Histidine biosynthesis</keyword>
<keyword evidence="6 8" id="KW-0520">NAD</keyword>
<feature type="binding site" evidence="9">
    <location>
        <position position="252"/>
    </location>
    <ligand>
        <name>substrate</name>
    </ligand>
</feature>
<keyword evidence="3 10" id="KW-0479">Metal-binding</keyword>
<protein>
    <recommendedName>
        <fullName evidence="6">Histidinol dehydrogenase</fullName>
        <shortName evidence="6">HDH</shortName>
        <ecNumber evidence="6">1.1.1.23</ecNumber>
    </recommendedName>
</protein>
<evidence type="ECO:0000256" key="6">
    <source>
        <dbReference type="PIRNR" id="PIRNR000099"/>
    </source>
</evidence>
<feature type="binding site" evidence="9">
    <location>
        <position position="356"/>
    </location>
    <ligand>
        <name>substrate</name>
    </ligand>
</feature>
<dbReference type="PRINTS" id="PR00083">
    <property type="entry name" value="HOLDHDRGNASE"/>
</dbReference>
<evidence type="ECO:0000256" key="4">
    <source>
        <dbReference type="ARBA" id="ARBA00022833"/>
    </source>
</evidence>
<proteinExistence type="inferred from homology"/>
<dbReference type="PIRSF" id="PIRSF000099">
    <property type="entry name" value="Histidinol_dh"/>
    <property type="match status" value="1"/>
</dbReference>
<dbReference type="PANTHER" id="PTHR21256">
    <property type="entry name" value="HISTIDINOL DEHYDROGENASE HDH"/>
    <property type="match status" value="1"/>
</dbReference>
<dbReference type="GeneID" id="81443229"/>
<comment type="pathway">
    <text evidence="1 6">Amino-acid biosynthesis; L-histidine biosynthesis; L-histidine from 5-phospho-alpha-D-ribose 1-diphosphate: step 9/9.</text>
</comment>
<feature type="binding site" evidence="9">
    <location>
        <position position="416"/>
    </location>
    <ligand>
        <name>substrate</name>
    </ligand>
</feature>
<reference evidence="12" key="2">
    <citation type="journal article" date="2023" name="IMA Fungus">
        <title>Comparative genomic study of the Penicillium genus elucidates a diverse pangenome and 15 lateral gene transfer events.</title>
        <authorList>
            <person name="Petersen C."/>
            <person name="Sorensen T."/>
            <person name="Nielsen M.R."/>
            <person name="Sondergaard T.E."/>
            <person name="Sorensen J.L."/>
            <person name="Fitzpatrick D.A."/>
            <person name="Frisvad J.C."/>
            <person name="Nielsen K.L."/>
        </authorList>
    </citation>
    <scope>NUCLEOTIDE SEQUENCE</scope>
    <source>
        <strain evidence="12">IBT 29864</strain>
    </source>
</reference>
<dbReference type="GO" id="GO:0046872">
    <property type="term" value="F:metal ion binding"/>
    <property type="evidence" value="ECO:0007669"/>
    <property type="project" value="UniProtKB-KW"/>
</dbReference>
<dbReference type="GO" id="GO:0005829">
    <property type="term" value="C:cytosol"/>
    <property type="evidence" value="ECO:0007669"/>
    <property type="project" value="TreeGrafter"/>
</dbReference>
<feature type="binding site" evidence="10">
    <location>
        <position position="252"/>
    </location>
    <ligand>
        <name>Zn(2+)</name>
        <dbReference type="ChEBI" id="CHEBI:29105"/>
    </ligand>
</feature>
<comment type="function">
    <text evidence="6">Catalyzes the sequential NAD-dependent oxidations of L-histidinol to L-histidinaldehyde and then to L-histidine.</text>
</comment>
<dbReference type="GO" id="GO:0051287">
    <property type="term" value="F:NAD binding"/>
    <property type="evidence" value="ECO:0007669"/>
    <property type="project" value="InterPro"/>
</dbReference>
<keyword evidence="4 10" id="KW-0862">Zinc</keyword>
<dbReference type="PANTHER" id="PTHR21256:SF14">
    <property type="entry name" value="HISTIDINOL DEHYDROGENASE"/>
    <property type="match status" value="1"/>
</dbReference>
<comment type="catalytic activity">
    <reaction evidence="6">
        <text>L-histidinol + 2 NAD(+) + H2O = L-histidine + 2 NADH + 3 H(+)</text>
        <dbReference type="Rhea" id="RHEA:20641"/>
        <dbReference type="ChEBI" id="CHEBI:15377"/>
        <dbReference type="ChEBI" id="CHEBI:15378"/>
        <dbReference type="ChEBI" id="CHEBI:57540"/>
        <dbReference type="ChEBI" id="CHEBI:57595"/>
        <dbReference type="ChEBI" id="CHEBI:57699"/>
        <dbReference type="ChEBI" id="CHEBI:57945"/>
        <dbReference type="EC" id="1.1.1.23"/>
    </reaction>
</comment>
<keyword evidence="6" id="KW-0028">Amino-acid biosynthesis</keyword>
<evidence type="ECO:0000313" key="13">
    <source>
        <dbReference type="Proteomes" id="UP001147782"/>
    </source>
</evidence>
<keyword evidence="13" id="KW-1185">Reference proteome</keyword>
<dbReference type="InterPro" id="IPR001692">
    <property type="entry name" value="Histidinol_DH_CS"/>
</dbReference>
<evidence type="ECO:0000256" key="11">
    <source>
        <dbReference type="RuleBase" id="RU004175"/>
    </source>
</evidence>
<evidence type="ECO:0000256" key="2">
    <source>
        <dbReference type="ARBA" id="ARBA00010178"/>
    </source>
</evidence>
<feature type="active site" description="Proton acceptor" evidence="7">
    <location>
        <position position="323"/>
    </location>
</feature>
<evidence type="ECO:0000256" key="8">
    <source>
        <dbReference type="PIRSR" id="PIRSR000099-2"/>
    </source>
</evidence>
<dbReference type="Pfam" id="PF00815">
    <property type="entry name" value="Histidinol_dh"/>
    <property type="match status" value="1"/>
</dbReference>
<dbReference type="Gene3D" id="1.20.5.1300">
    <property type="match status" value="1"/>
</dbReference>
<dbReference type="Proteomes" id="UP001147782">
    <property type="component" value="Unassembled WGS sequence"/>
</dbReference>
<feature type="binding site" evidence="9">
    <location>
        <position position="255"/>
    </location>
    <ligand>
        <name>substrate</name>
    </ligand>
</feature>
<dbReference type="InterPro" id="IPR012131">
    <property type="entry name" value="Hstdl_DH"/>
</dbReference>
<evidence type="ECO:0000256" key="10">
    <source>
        <dbReference type="PIRSR" id="PIRSR000099-4"/>
    </source>
</evidence>
<dbReference type="SUPFAM" id="SSF53720">
    <property type="entry name" value="ALDH-like"/>
    <property type="match status" value="1"/>
</dbReference>
<dbReference type="GO" id="GO:0000105">
    <property type="term" value="P:L-histidine biosynthetic process"/>
    <property type="evidence" value="ECO:0007669"/>
    <property type="project" value="UniProtKB-UniRule"/>
</dbReference>
<reference evidence="12" key="1">
    <citation type="submission" date="2022-11" db="EMBL/GenBank/DDBJ databases">
        <authorList>
            <person name="Petersen C."/>
        </authorList>
    </citation>
    <scope>NUCLEOTIDE SEQUENCE</scope>
    <source>
        <strain evidence="12">IBT 29864</strain>
    </source>
</reference>
<dbReference type="EMBL" id="JAPZBS010000009">
    <property type="protein sequence ID" value="KAJ5358724.1"/>
    <property type="molecule type" value="Genomic_DNA"/>
</dbReference>
<feature type="binding site" evidence="9">
    <location>
        <position position="411"/>
    </location>
    <ligand>
        <name>substrate</name>
    </ligand>
</feature>
<evidence type="ECO:0000256" key="7">
    <source>
        <dbReference type="PIRSR" id="PIRSR000099-1"/>
    </source>
</evidence>
<feature type="binding site" evidence="8">
    <location>
        <position position="184"/>
    </location>
    <ligand>
        <name>NAD(+)</name>
        <dbReference type="ChEBI" id="CHEBI:57540"/>
    </ligand>
</feature>
<dbReference type="OrthoDB" id="1703565at2759"/>
<evidence type="ECO:0000313" key="12">
    <source>
        <dbReference type="EMBL" id="KAJ5358724.1"/>
    </source>
</evidence>
<dbReference type="FunFam" id="3.40.50.1980:FF:000026">
    <property type="entry name" value="Histidinol dehydrogenase"/>
    <property type="match status" value="1"/>
</dbReference>
<sequence>MGRQYLKEVIGLPGLKAAPSVNVPAVVKEVIESIRKEGDVAVRRYSEKFDKWSPQSFRLSQADIDTAIANCPKQTLDDIKEVQLNVRAFAEAQRGSIKDFEVEIRPGVHLGQKNVPIDNVGAYIPGGRYPLLASAHMTILTAKVAGVKNVIGCTPPINGEIPYSTVAAMHLAGADEIFLLGGVQAVAAMAVGTETIRKVDFLAGPGNAFVAEGKRQLFGEVGIDLFAGPTEILILADETASAFTVATDLISQAEHGPDTPAVLITTCPELGYSTMEIVNRLLTSSDLSTAAVAKTSWEAFGEVIVVDTVDEMWELGNQYASEHVQVFTRNPRDALERMTNYGALFLGEKTCVSYGDKVIGTNHVLPTRTTARYTGGLWVGKYLKTCTYQEVTSDQASGDLGRLCGRAARAENFEAHARSGDLRANKYKNDEIGWIEKSQVANGSRL</sequence>
<feature type="binding site" evidence="8">
    <location>
        <position position="207"/>
    </location>
    <ligand>
        <name>NAD(+)</name>
        <dbReference type="ChEBI" id="CHEBI:57540"/>
    </ligand>
</feature>
<feature type="binding site" evidence="10">
    <location>
        <position position="255"/>
    </location>
    <ligand>
        <name>Zn(2+)</name>
        <dbReference type="ChEBI" id="CHEBI:29105"/>
    </ligand>
</feature>
<dbReference type="FunFam" id="3.40.50.1980:FF:000001">
    <property type="entry name" value="Histidinol dehydrogenase"/>
    <property type="match status" value="1"/>
</dbReference>
<dbReference type="AlphaFoldDB" id="A0A9W9RG89"/>
<gene>
    <name evidence="12" type="ORF">N7496_011137</name>
</gene>
<feature type="binding site" evidence="9">
    <location>
        <position position="323"/>
    </location>
    <ligand>
        <name>substrate</name>
    </ligand>
</feature>
<dbReference type="RefSeq" id="XP_056550010.1">
    <property type="nucleotide sequence ID" value="XM_056704050.1"/>
</dbReference>
<evidence type="ECO:0000256" key="9">
    <source>
        <dbReference type="PIRSR" id="PIRSR000099-3"/>
    </source>
</evidence>
<comment type="cofactor">
    <cofactor evidence="10">
        <name>Zn(2+)</name>
        <dbReference type="ChEBI" id="CHEBI:29105"/>
    </cofactor>
    <text evidence="10">Binds 1 zinc ion per subunit.</text>
</comment>
<evidence type="ECO:0000256" key="1">
    <source>
        <dbReference type="ARBA" id="ARBA00004940"/>
    </source>
</evidence>
<accession>A0A9W9RG89</accession>
<feature type="binding site" evidence="10">
    <location>
        <position position="356"/>
    </location>
    <ligand>
        <name>Zn(2+)</name>
        <dbReference type="ChEBI" id="CHEBI:29105"/>
    </ligand>
</feature>
<feature type="active site" description="Proton acceptor" evidence="7">
    <location>
        <position position="322"/>
    </location>
</feature>
<comment type="similarity">
    <text evidence="2 6 11">Belongs to the histidinol dehydrogenase family.</text>
</comment>
<dbReference type="CDD" id="cd06572">
    <property type="entry name" value="Histidinol_dh"/>
    <property type="match status" value="1"/>
</dbReference>
<evidence type="ECO:0000256" key="5">
    <source>
        <dbReference type="ARBA" id="ARBA00023002"/>
    </source>
</evidence>
<organism evidence="12 13">
    <name type="scientific">Penicillium cataractarum</name>
    <dbReference type="NCBI Taxonomy" id="2100454"/>
    <lineage>
        <taxon>Eukaryota</taxon>
        <taxon>Fungi</taxon>
        <taxon>Dikarya</taxon>
        <taxon>Ascomycota</taxon>
        <taxon>Pezizomycotina</taxon>
        <taxon>Eurotiomycetes</taxon>
        <taxon>Eurotiomycetidae</taxon>
        <taxon>Eurotiales</taxon>
        <taxon>Aspergillaceae</taxon>
        <taxon>Penicillium</taxon>
    </lineage>
</organism>
<feature type="binding site" evidence="8">
    <location>
        <position position="123"/>
    </location>
    <ligand>
        <name>NAD(+)</name>
        <dbReference type="ChEBI" id="CHEBI:57540"/>
    </ligand>
</feature>
<dbReference type="GO" id="GO:0004399">
    <property type="term" value="F:histidinol dehydrogenase activity"/>
    <property type="evidence" value="ECO:0007669"/>
    <property type="project" value="UniProtKB-UniRule"/>
</dbReference>
<dbReference type="InterPro" id="IPR016161">
    <property type="entry name" value="Ald_DH/histidinol_DH"/>
</dbReference>
<feature type="binding site" evidence="10">
    <location>
        <position position="416"/>
    </location>
    <ligand>
        <name>Zn(2+)</name>
        <dbReference type="ChEBI" id="CHEBI:29105"/>
    </ligand>
</feature>
<dbReference type="EC" id="1.1.1.23" evidence="6"/>
<dbReference type="InterPro" id="IPR022695">
    <property type="entry name" value="Histidinol_DH_monofunct"/>
</dbReference>
<feature type="binding site" evidence="9">
    <location>
        <position position="230"/>
    </location>
    <ligand>
        <name>substrate</name>
    </ligand>
</feature>
<name>A0A9W9RG89_9EURO</name>